<dbReference type="GO" id="GO:0016758">
    <property type="term" value="F:hexosyltransferase activity"/>
    <property type="evidence" value="ECO:0007669"/>
    <property type="project" value="InterPro"/>
</dbReference>
<feature type="transmembrane region" description="Helical" evidence="8">
    <location>
        <begin position="353"/>
        <end position="373"/>
    </location>
</feature>
<comment type="subcellular location">
    <subcellularLocation>
        <location evidence="1">Cell membrane</location>
        <topology evidence="1">Multi-pass membrane protein</topology>
    </subcellularLocation>
</comment>
<dbReference type="EMBL" id="AP012035">
    <property type="protein sequence ID" value="BAJ79404.1"/>
    <property type="molecule type" value="Genomic_DNA"/>
</dbReference>
<sequence length="378" mass="40694">MTRHANRHHFTADMVAGRDFGVLWSGGRTAIAGLFRHASIVTLFSPSRFGNVVKADWPILHGQRLWSYPPTMMPVMMVFGGLPLIGAAALYVGVGIMVMSLAVAAAMDIRRDLACLIVLMAPGTWDCILAGQDSLIIGALVIAGIMRARRYPVLAGMLLGLATAKPQLGMSTPAALIGQKAWKAIFVAIVSVGVMAVLTSLLWPGAWGLWLSHVVPVQMARMDRPYIPTPSQAYSGSLYEFMRAEGLGEAASSFVSAIASGLAMFGVAVVFRRASHDRERRVALLASLALLPVASPWLMDYDFAAIQPIAIALIFQGRDIWEFGPSKYLLIIAILASLVLPEFGFILSLRTGVAPIAPLVISMLGLAAIVASWQWRQE</sequence>
<feature type="transmembrane region" description="Helical" evidence="8">
    <location>
        <begin position="328"/>
        <end position="347"/>
    </location>
</feature>
<dbReference type="InterPro" id="IPR018584">
    <property type="entry name" value="GT87"/>
</dbReference>
<keyword evidence="6 8" id="KW-0472">Membrane</keyword>
<protein>
    <recommendedName>
        <fullName evidence="11">DUF2029 domain-containing protein</fullName>
    </recommendedName>
</protein>
<feature type="transmembrane region" description="Helical" evidence="8">
    <location>
        <begin position="75"/>
        <end position="104"/>
    </location>
</feature>
<evidence type="ECO:0008006" key="11">
    <source>
        <dbReference type="Google" id="ProtNLM"/>
    </source>
</evidence>
<proteinExistence type="inferred from homology"/>
<keyword evidence="5 8" id="KW-1133">Transmembrane helix</keyword>
<evidence type="ECO:0000256" key="2">
    <source>
        <dbReference type="ARBA" id="ARBA00022475"/>
    </source>
</evidence>
<keyword evidence="2" id="KW-1003">Cell membrane</keyword>
<comment type="similarity">
    <text evidence="7">Belongs to the glycosyltransferase 87 family.</text>
</comment>
<evidence type="ECO:0000256" key="1">
    <source>
        <dbReference type="ARBA" id="ARBA00004651"/>
    </source>
</evidence>
<evidence type="ECO:0000256" key="6">
    <source>
        <dbReference type="ARBA" id="ARBA00023136"/>
    </source>
</evidence>
<dbReference type="KEGG" id="amv:ACMV_00570"/>
<evidence type="ECO:0000256" key="3">
    <source>
        <dbReference type="ARBA" id="ARBA00022679"/>
    </source>
</evidence>
<evidence type="ECO:0000256" key="4">
    <source>
        <dbReference type="ARBA" id="ARBA00022692"/>
    </source>
</evidence>
<organism evidence="9 10">
    <name type="scientific">Acidiphilium multivorum (strain DSM 11245 / JCM 8867 / NBRC 100883 / AIU 301)</name>
    <dbReference type="NCBI Taxonomy" id="926570"/>
    <lineage>
        <taxon>Bacteria</taxon>
        <taxon>Pseudomonadati</taxon>
        <taxon>Pseudomonadota</taxon>
        <taxon>Alphaproteobacteria</taxon>
        <taxon>Acetobacterales</taxon>
        <taxon>Acidocellaceae</taxon>
        <taxon>Acidiphilium</taxon>
    </lineage>
</organism>
<gene>
    <name evidence="9" type="ordered locus">ACMV_00570</name>
</gene>
<evidence type="ECO:0000256" key="7">
    <source>
        <dbReference type="ARBA" id="ARBA00024033"/>
    </source>
</evidence>
<evidence type="ECO:0000313" key="10">
    <source>
        <dbReference type="Proteomes" id="UP000007100"/>
    </source>
</evidence>
<name>F0J122_ACIMA</name>
<dbReference type="Pfam" id="PF09594">
    <property type="entry name" value="GT87"/>
    <property type="match status" value="1"/>
</dbReference>
<keyword evidence="10" id="KW-1185">Reference proteome</keyword>
<evidence type="ECO:0000313" key="9">
    <source>
        <dbReference type="EMBL" id="BAJ79404.1"/>
    </source>
</evidence>
<evidence type="ECO:0000256" key="5">
    <source>
        <dbReference type="ARBA" id="ARBA00022989"/>
    </source>
</evidence>
<keyword evidence="4 8" id="KW-0812">Transmembrane</keyword>
<keyword evidence="3" id="KW-0808">Transferase</keyword>
<reference evidence="9 10" key="1">
    <citation type="submission" date="2010-12" db="EMBL/GenBank/DDBJ databases">
        <title>Whole genome sequence of Acidiphilium multivorum AIU301.</title>
        <authorList>
            <person name="Narita-Yamada S."/>
            <person name="Nakamura S."/>
            <person name="Ito N."/>
            <person name="Takarada H."/>
            <person name="Katano Y."/>
            <person name="Nakazawa H."/>
            <person name="Hosoyama A."/>
            <person name="Yamada R."/>
            <person name="Fujita N."/>
        </authorList>
    </citation>
    <scope>NUCLEOTIDE SEQUENCE [LARGE SCALE GENOMIC DNA]</scope>
    <source>
        <strain evidence="10">DSM 11245 / JCM 8867 / AIU301</strain>
    </source>
</reference>
<dbReference type="Proteomes" id="UP000007100">
    <property type="component" value="Chromosome"/>
</dbReference>
<feature type="transmembrane region" description="Helical" evidence="8">
    <location>
        <begin position="250"/>
        <end position="270"/>
    </location>
</feature>
<dbReference type="AlphaFoldDB" id="F0J122"/>
<evidence type="ECO:0000256" key="8">
    <source>
        <dbReference type="SAM" id="Phobius"/>
    </source>
</evidence>
<dbReference type="HOGENOM" id="CLU_730820_0_0_5"/>
<feature type="transmembrane region" description="Helical" evidence="8">
    <location>
        <begin position="181"/>
        <end position="203"/>
    </location>
</feature>
<accession>F0J122</accession>
<dbReference type="GO" id="GO:0005886">
    <property type="term" value="C:plasma membrane"/>
    <property type="evidence" value="ECO:0007669"/>
    <property type="project" value="UniProtKB-SubCell"/>
</dbReference>
<feature type="transmembrane region" description="Helical" evidence="8">
    <location>
        <begin position="116"/>
        <end position="145"/>
    </location>
</feature>